<dbReference type="AlphaFoldDB" id="A0A0F5YEL6"/>
<accession>A0A0F5YEL6</accession>
<evidence type="ECO:0000313" key="2">
    <source>
        <dbReference type="EMBL" id="KKD36665.1"/>
    </source>
</evidence>
<reference evidence="2 3" key="1">
    <citation type="submission" date="2015-06" db="EMBL/GenBank/DDBJ databases">
        <title>Draft genome assembly of filamentous brackish cyanobacterium Limnoraphis robusta strain CS-951.</title>
        <authorList>
            <person name="Willis A."/>
            <person name="Parks M."/>
            <person name="Burford M.A."/>
        </authorList>
    </citation>
    <scope>NUCLEOTIDE SEQUENCE [LARGE SCALE GENOMIC DNA]</scope>
    <source>
        <strain evidence="2 3">CS-951</strain>
    </source>
</reference>
<feature type="region of interest" description="Disordered" evidence="1">
    <location>
        <begin position="1"/>
        <end position="29"/>
    </location>
</feature>
<dbReference type="Proteomes" id="UP000033607">
    <property type="component" value="Unassembled WGS sequence"/>
</dbReference>
<dbReference type="EMBL" id="LATL02000330">
    <property type="protein sequence ID" value="KKD36665.1"/>
    <property type="molecule type" value="Genomic_DNA"/>
</dbReference>
<sequence>MVNPSVTSTQNNPTVRRSSNKQNQPVSSLNIIPARGWIRTQNGDVILVGYDPKNTGVKRLPTTSKQCNYD</sequence>
<name>A0A0F5YEL6_9CYAN</name>
<gene>
    <name evidence="2" type="ORF">WN50_18540</name>
</gene>
<evidence type="ECO:0000313" key="3">
    <source>
        <dbReference type="Proteomes" id="UP000033607"/>
    </source>
</evidence>
<dbReference type="OrthoDB" id="467903at2"/>
<proteinExistence type="predicted"/>
<organism evidence="2 3">
    <name type="scientific">Limnoraphis robusta CS-951</name>
    <dbReference type="NCBI Taxonomy" id="1637645"/>
    <lineage>
        <taxon>Bacteria</taxon>
        <taxon>Bacillati</taxon>
        <taxon>Cyanobacteriota</taxon>
        <taxon>Cyanophyceae</taxon>
        <taxon>Oscillatoriophycideae</taxon>
        <taxon>Oscillatoriales</taxon>
        <taxon>Sirenicapillariaceae</taxon>
        <taxon>Limnoraphis</taxon>
    </lineage>
</organism>
<evidence type="ECO:0000256" key="1">
    <source>
        <dbReference type="SAM" id="MobiDB-lite"/>
    </source>
</evidence>
<dbReference type="RefSeq" id="WP_046280064.1">
    <property type="nucleotide sequence ID" value="NZ_LATL02000330.1"/>
</dbReference>
<comment type="caution">
    <text evidence="2">The sequence shown here is derived from an EMBL/GenBank/DDBJ whole genome shotgun (WGS) entry which is preliminary data.</text>
</comment>
<protein>
    <submittedName>
        <fullName evidence="2">Uncharacterized protein</fullName>
    </submittedName>
</protein>